<dbReference type="OrthoDB" id="2564904at2759"/>
<evidence type="ECO:0000313" key="2">
    <source>
        <dbReference type="EMBL" id="MBW0489445.1"/>
    </source>
</evidence>
<evidence type="ECO:0000256" key="1">
    <source>
        <dbReference type="SAM" id="SignalP"/>
    </source>
</evidence>
<keyword evidence="3" id="KW-1185">Reference proteome</keyword>
<dbReference type="Proteomes" id="UP000765509">
    <property type="component" value="Unassembled WGS sequence"/>
</dbReference>
<keyword evidence="1" id="KW-0732">Signal</keyword>
<feature type="chain" id="PRO_5040297784" evidence="1">
    <location>
        <begin position="21"/>
        <end position="366"/>
    </location>
</feature>
<comment type="caution">
    <text evidence="2">The sequence shown here is derived from an EMBL/GenBank/DDBJ whole genome shotgun (WGS) entry which is preliminary data.</text>
</comment>
<feature type="signal peptide" evidence="1">
    <location>
        <begin position="1"/>
        <end position="20"/>
    </location>
</feature>
<protein>
    <submittedName>
        <fullName evidence="2">Uncharacterized protein</fullName>
    </submittedName>
</protein>
<name>A0A9Q3H4X8_9BASI</name>
<sequence>MLTPSCGLVAALLLLPSGFAVLSGFDPKNLPTRSDPSGGQIGYNKCETKARPDSLCQNIFIYSAEDFCFFAPPEPKSVGDAERECVSYCSQDGRGTRLIPPGTFRNLHYVRTPHYVQITGLGDFTKVNVPSGDTGGELDPSGADGHGNPIGGLAFGEKGQFNHWTEFLAHDEFCIRACFNLPGAERYCQHIYDLMGCRWNMPGDYDSDGFDQCEGEDVPLPMGEYRRANGSIYTWHQGEIPTPEPGAPGKLNSCKLVRAPGTSYSPSRRSLQAIPYWSLFKLSFALCWHETNITLMNWCEWSVTYTPNTYIITLEPKTHSKAEYDSAIQLWDMPNPQNDSAIQLWDMPNPQAISLEYRGGTQRSNY</sequence>
<gene>
    <name evidence="2" type="ORF">O181_029160</name>
</gene>
<proteinExistence type="predicted"/>
<dbReference type="AlphaFoldDB" id="A0A9Q3H4X8"/>
<reference evidence="2" key="1">
    <citation type="submission" date="2021-03" db="EMBL/GenBank/DDBJ databases">
        <title>Draft genome sequence of rust myrtle Austropuccinia psidii MF-1, a brazilian biotype.</title>
        <authorList>
            <person name="Quecine M.C."/>
            <person name="Pachon D.M.R."/>
            <person name="Bonatelli M.L."/>
            <person name="Correr F.H."/>
            <person name="Franceschini L.M."/>
            <person name="Leite T.F."/>
            <person name="Margarido G.R.A."/>
            <person name="Almeida C.A."/>
            <person name="Ferrarezi J.A."/>
            <person name="Labate C.A."/>
        </authorList>
    </citation>
    <scope>NUCLEOTIDE SEQUENCE</scope>
    <source>
        <strain evidence="2">MF-1</strain>
    </source>
</reference>
<organism evidence="2 3">
    <name type="scientific">Austropuccinia psidii MF-1</name>
    <dbReference type="NCBI Taxonomy" id="1389203"/>
    <lineage>
        <taxon>Eukaryota</taxon>
        <taxon>Fungi</taxon>
        <taxon>Dikarya</taxon>
        <taxon>Basidiomycota</taxon>
        <taxon>Pucciniomycotina</taxon>
        <taxon>Pucciniomycetes</taxon>
        <taxon>Pucciniales</taxon>
        <taxon>Sphaerophragmiaceae</taxon>
        <taxon>Austropuccinia</taxon>
    </lineage>
</organism>
<evidence type="ECO:0000313" key="3">
    <source>
        <dbReference type="Proteomes" id="UP000765509"/>
    </source>
</evidence>
<accession>A0A9Q3H4X8</accession>
<dbReference type="EMBL" id="AVOT02010077">
    <property type="protein sequence ID" value="MBW0489445.1"/>
    <property type="molecule type" value="Genomic_DNA"/>
</dbReference>